<evidence type="ECO:0000256" key="1">
    <source>
        <dbReference type="SAM" id="Phobius"/>
    </source>
</evidence>
<reference evidence="2 3" key="1">
    <citation type="submission" date="2019-04" db="EMBL/GenBank/DDBJ databases">
        <title>Pedobacter sp. AR-2-6 sp. nov., isolated from Arctic soil.</title>
        <authorList>
            <person name="Dahal R.H."/>
            <person name="Kim D.-U."/>
        </authorList>
    </citation>
    <scope>NUCLEOTIDE SEQUENCE [LARGE SCALE GENOMIC DNA]</scope>
    <source>
        <strain evidence="2 3">AR-2-6</strain>
    </source>
</reference>
<dbReference type="InterPro" id="IPR008620">
    <property type="entry name" value="FixH"/>
</dbReference>
<name>A0A4U1C210_9SPHI</name>
<comment type="caution">
    <text evidence="2">The sequence shown here is derived from an EMBL/GenBank/DDBJ whole genome shotgun (WGS) entry which is preliminary data.</text>
</comment>
<dbReference type="RefSeq" id="WP_136878329.1">
    <property type="nucleotide sequence ID" value="NZ_SWBO01000014.1"/>
</dbReference>
<dbReference type="OrthoDB" id="1493774at2"/>
<evidence type="ECO:0008006" key="4">
    <source>
        <dbReference type="Google" id="ProtNLM"/>
    </source>
</evidence>
<sequence length="142" mass="16305">MNWGTKIVLGMIVFMLFIIGMVVYMFKIHGNDNLVDEDYYEKGINYNDEYNANQNVITDKAEPKITISDSQIIIQLKDSANYNLKLARPSTKKDKLADSGATVSDAHLIIINRQNMHSGVWYLELKWISNAKKYQLKKSITL</sequence>
<keyword evidence="1" id="KW-1133">Transmembrane helix</keyword>
<dbReference type="AlphaFoldDB" id="A0A4U1C210"/>
<gene>
    <name evidence="2" type="ORF">FA045_17230</name>
</gene>
<protein>
    <recommendedName>
        <fullName evidence="4">Nitrogen fixation protein FixH</fullName>
    </recommendedName>
</protein>
<dbReference type="Proteomes" id="UP000310477">
    <property type="component" value="Unassembled WGS sequence"/>
</dbReference>
<evidence type="ECO:0000313" key="2">
    <source>
        <dbReference type="EMBL" id="TKB97130.1"/>
    </source>
</evidence>
<dbReference type="Pfam" id="PF05751">
    <property type="entry name" value="FixH"/>
    <property type="match status" value="1"/>
</dbReference>
<organism evidence="2 3">
    <name type="scientific">Pedobacter cryotolerans</name>
    <dbReference type="NCBI Taxonomy" id="2571270"/>
    <lineage>
        <taxon>Bacteria</taxon>
        <taxon>Pseudomonadati</taxon>
        <taxon>Bacteroidota</taxon>
        <taxon>Sphingobacteriia</taxon>
        <taxon>Sphingobacteriales</taxon>
        <taxon>Sphingobacteriaceae</taxon>
        <taxon>Pedobacter</taxon>
    </lineage>
</organism>
<keyword evidence="1" id="KW-0812">Transmembrane</keyword>
<accession>A0A4U1C210</accession>
<dbReference type="EMBL" id="SWBO01000014">
    <property type="protein sequence ID" value="TKB97130.1"/>
    <property type="molecule type" value="Genomic_DNA"/>
</dbReference>
<keyword evidence="1" id="KW-0472">Membrane</keyword>
<keyword evidence="3" id="KW-1185">Reference proteome</keyword>
<evidence type="ECO:0000313" key="3">
    <source>
        <dbReference type="Proteomes" id="UP000310477"/>
    </source>
</evidence>
<feature type="transmembrane region" description="Helical" evidence="1">
    <location>
        <begin position="7"/>
        <end position="26"/>
    </location>
</feature>
<proteinExistence type="predicted"/>